<dbReference type="GO" id="GO:0019563">
    <property type="term" value="P:glycerol catabolic process"/>
    <property type="evidence" value="ECO:0007669"/>
    <property type="project" value="TreeGrafter"/>
</dbReference>
<dbReference type="GO" id="GO:0004371">
    <property type="term" value="F:glycerone kinase activity"/>
    <property type="evidence" value="ECO:0007669"/>
    <property type="project" value="InterPro"/>
</dbReference>
<keyword evidence="2" id="KW-0808">Transferase</keyword>
<dbReference type="PATRIC" id="fig|1423777.3.peg.1069"/>
<dbReference type="RefSeq" id="WP_057895935.1">
    <property type="nucleotide sequence ID" value="NZ_AZEH01000034.1"/>
</dbReference>
<dbReference type="Proteomes" id="UP000051686">
    <property type="component" value="Unassembled WGS sequence"/>
</dbReference>
<evidence type="ECO:0000313" key="2">
    <source>
        <dbReference type="EMBL" id="KRL05089.1"/>
    </source>
</evidence>
<dbReference type="NCBIfam" id="TIGR02363">
    <property type="entry name" value="dhaK1"/>
    <property type="match status" value="1"/>
</dbReference>
<dbReference type="SUPFAM" id="SSF82549">
    <property type="entry name" value="DAK1/DegV-like"/>
    <property type="match status" value="1"/>
</dbReference>
<dbReference type="Pfam" id="PF02733">
    <property type="entry name" value="Dak1"/>
    <property type="match status" value="1"/>
</dbReference>
<evidence type="ECO:0000313" key="3">
    <source>
        <dbReference type="Proteomes" id="UP000051686"/>
    </source>
</evidence>
<keyword evidence="2" id="KW-0418">Kinase</keyword>
<dbReference type="Gene3D" id="3.40.50.10440">
    <property type="entry name" value="Dihydroxyacetone kinase, domain 1"/>
    <property type="match status" value="1"/>
</dbReference>
<protein>
    <submittedName>
        <fullName evidence="2">Dihydroxyacetone kinase subunit DhaK</fullName>
    </submittedName>
</protein>
<dbReference type="EMBL" id="AZEH01000034">
    <property type="protein sequence ID" value="KRL05089.1"/>
    <property type="molecule type" value="Genomic_DNA"/>
</dbReference>
<feature type="domain" description="DhaK" evidence="1">
    <location>
        <begin position="7"/>
        <end position="330"/>
    </location>
</feature>
<proteinExistence type="predicted"/>
<dbReference type="FunFam" id="3.40.50.10440:FF:000001">
    <property type="entry name" value="Dihydroxyacetone kinase, DhaK subunit"/>
    <property type="match status" value="1"/>
</dbReference>
<dbReference type="InterPro" id="IPR004006">
    <property type="entry name" value="DhaK_dom"/>
</dbReference>
<dbReference type="InterPro" id="IPR050861">
    <property type="entry name" value="Dihydroxyacetone_Kinase"/>
</dbReference>
<dbReference type="AlphaFoldDB" id="A0A0R1MB02"/>
<keyword evidence="3" id="KW-1185">Reference proteome</keyword>
<comment type="caution">
    <text evidence="2">The sequence shown here is derived from an EMBL/GenBank/DDBJ whole genome shotgun (WGS) entry which is preliminary data.</text>
</comment>
<dbReference type="InterPro" id="IPR012736">
    <property type="entry name" value="DhaK_1"/>
</dbReference>
<dbReference type="PANTHER" id="PTHR28629:SF4">
    <property type="entry name" value="TRIOKINASE_FMN CYCLASE"/>
    <property type="match status" value="1"/>
</dbReference>
<evidence type="ECO:0000259" key="1">
    <source>
        <dbReference type="PROSITE" id="PS51481"/>
    </source>
</evidence>
<name>A0A0R1MB02_9LACO</name>
<dbReference type="STRING" id="1423777.FD46_GL001034"/>
<reference evidence="2 3" key="1">
    <citation type="journal article" date="2015" name="Genome Announc.">
        <title>Expanding the biotechnology potential of lactobacilli through comparative genomics of 213 strains and associated genera.</title>
        <authorList>
            <person name="Sun Z."/>
            <person name="Harris H.M."/>
            <person name="McCann A."/>
            <person name="Guo C."/>
            <person name="Argimon S."/>
            <person name="Zhang W."/>
            <person name="Yang X."/>
            <person name="Jeffery I.B."/>
            <person name="Cooney J.C."/>
            <person name="Kagawa T.F."/>
            <person name="Liu W."/>
            <person name="Song Y."/>
            <person name="Salvetti E."/>
            <person name="Wrobel A."/>
            <person name="Rasinkangas P."/>
            <person name="Parkhill J."/>
            <person name="Rea M.C."/>
            <person name="O'Sullivan O."/>
            <person name="Ritari J."/>
            <person name="Douillard F.P."/>
            <person name="Paul Ross R."/>
            <person name="Yang R."/>
            <person name="Briner A.E."/>
            <person name="Felis G.E."/>
            <person name="de Vos W.M."/>
            <person name="Barrangou R."/>
            <person name="Klaenhammer T.R."/>
            <person name="Caufield P.W."/>
            <person name="Cui Y."/>
            <person name="Zhang H."/>
            <person name="O'Toole P.W."/>
        </authorList>
    </citation>
    <scope>NUCLEOTIDE SEQUENCE [LARGE SCALE GENOMIC DNA]</scope>
    <source>
        <strain evidence="2 3">DSM 19972</strain>
    </source>
</reference>
<accession>A0A0R1MB02</accession>
<dbReference type="Gene3D" id="3.30.1180.20">
    <property type="entry name" value="Dihydroxyacetone kinase, domain 2"/>
    <property type="match status" value="1"/>
</dbReference>
<dbReference type="GO" id="GO:0005829">
    <property type="term" value="C:cytosol"/>
    <property type="evidence" value="ECO:0007669"/>
    <property type="project" value="TreeGrafter"/>
</dbReference>
<dbReference type="PANTHER" id="PTHR28629">
    <property type="entry name" value="TRIOKINASE/FMN CYCLASE"/>
    <property type="match status" value="1"/>
</dbReference>
<sequence length="330" mass="35203">MKKIINNVENIAAEMVSGFVKTNPAKFKQLPETLAVARVDDDFVNGTNVGIVSGGGSGHEPLHLGYVGKGMLSAAIAGQVNTSPTPDQIYKAIKYADKGKGVLLIVKNYAGDVMNFDMAKELAEFDDITVKTIIVNDDISVEDAEDTQGKRGVAGTVLVEKICGAAAQNGMDLNSLAELGQKVIDNTKTIGLALSAATVPAVGHPGFKLAEDEMEYGVGIHNERGYATEKLAPSAVIANELVNRIMKAFGSTNGEFAILVNGLGATPLMEQYIFANDVVNKLNELNIKISFAKVGNMVTAIDMHGISLTITKLENDWKSYLRQDAQTVAW</sequence>
<gene>
    <name evidence="2" type="ORF">FD46_GL001034</name>
</gene>
<dbReference type="OrthoDB" id="9806345at2"/>
<organism evidence="2 3">
    <name type="scientific">Liquorilactobacillus oeni DSM 19972</name>
    <dbReference type="NCBI Taxonomy" id="1423777"/>
    <lineage>
        <taxon>Bacteria</taxon>
        <taxon>Bacillati</taxon>
        <taxon>Bacillota</taxon>
        <taxon>Bacilli</taxon>
        <taxon>Lactobacillales</taxon>
        <taxon>Lactobacillaceae</taxon>
        <taxon>Liquorilactobacillus</taxon>
    </lineage>
</organism>
<dbReference type="PROSITE" id="PS51481">
    <property type="entry name" value="DHAK"/>
    <property type="match status" value="1"/>
</dbReference>